<sequence length="226" mass="25358">MHLDIVTIESISPGVESSLPSPSARGEGSKVEELFRQAGFKPILKTPAKPVTFPLSQEDRALIAAMEKKLYELGGVGLAAPQVNYAKQIIAIYIPEEASLLRDFAQTYPMHVMINPSYQAYSGEKVSDFEACYSVASKAGKVPRFQQIQLTYQDENGHKHSELASGFYARVLQHEIDHLEGTLITDRLTPDCTQGTVEEMMKLRRESLPDEKKRLFDEVMVKKLRK</sequence>
<evidence type="ECO:0000313" key="4">
    <source>
        <dbReference type="Proteomes" id="UP000630149"/>
    </source>
</evidence>
<dbReference type="InterPro" id="IPR036821">
    <property type="entry name" value="Peptide_deformylase_sf"/>
</dbReference>
<dbReference type="NCBIfam" id="NF001159">
    <property type="entry name" value="PRK00150.1-3"/>
    <property type="match status" value="1"/>
</dbReference>
<organism evidence="3 4">
    <name type="scientific">Legionella impletisoli</name>
    <dbReference type="NCBI Taxonomy" id="343510"/>
    <lineage>
        <taxon>Bacteria</taxon>
        <taxon>Pseudomonadati</taxon>
        <taxon>Pseudomonadota</taxon>
        <taxon>Gammaproteobacteria</taxon>
        <taxon>Legionellales</taxon>
        <taxon>Legionellaceae</taxon>
        <taxon>Legionella</taxon>
    </lineage>
</organism>
<comment type="caution">
    <text evidence="3">The sequence shown here is derived from an EMBL/GenBank/DDBJ whole genome shotgun (WGS) entry which is preliminary data.</text>
</comment>
<dbReference type="CDD" id="cd00487">
    <property type="entry name" value="Pep_deformylase"/>
    <property type="match status" value="1"/>
</dbReference>
<dbReference type="HAMAP" id="MF_00163">
    <property type="entry name" value="Pep_deformylase"/>
    <property type="match status" value="1"/>
</dbReference>
<dbReference type="InterPro" id="IPR023635">
    <property type="entry name" value="Peptide_deformylase"/>
</dbReference>
<dbReference type="RefSeq" id="WP_131775868.1">
    <property type="nucleotide sequence ID" value="NZ_CAAAIA010000002.1"/>
</dbReference>
<feature type="binding site" evidence="2">
    <location>
        <position position="178"/>
    </location>
    <ligand>
        <name>Fe cation</name>
        <dbReference type="ChEBI" id="CHEBI:24875"/>
    </ligand>
</feature>
<dbReference type="EC" id="3.5.1.88" evidence="2"/>
<dbReference type="NCBIfam" id="TIGR00079">
    <property type="entry name" value="pept_deformyl"/>
    <property type="match status" value="1"/>
</dbReference>
<dbReference type="PANTHER" id="PTHR10458">
    <property type="entry name" value="PEPTIDE DEFORMYLASE"/>
    <property type="match status" value="1"/>
</dbReference>
<dbReference type="PRINTS" id="PR01576">
    <property type="entry name" value="PDEFORMYLASE"/>
</dbReference>
<dbReference type="OrthoDB" id="9804313at2"/>
<keyword evidence="2" id="KW-0479">Metal-binding</keyword>
<gene>
    <name evidence="2 3" type="primary">def</name>
    <name evidence="3" type="ORF">GCM10007966_06130</name>
</gene>
<comment type="cofactor">
    <cofactor evidence="2">
        <name>Fe(2+)</name>
        <dbReference type="ChEBI" id="CHEBI:29033"/>
    </cofactor>
    <text evidence="2">Binds 1 Fe(2+) ion.</text>
</comment>
<dbReference type="GO" id="GO:0046872">
    <property type="term" value="F:metal ion binding"/>
    <property type="evidence" value="ECO:0007669"/>
    <property type="project" value="UniProtKB-KW"/>
</dbReference>
<dbReference type="EMBL" id="BMOB01000002">
    <property type="protein sequence ID" value="GGI80382.1"/>
    <property type="molecule type" value="Genomic_DNA"/>
</dbReference>
<dbReference type="Pfam" id="PF01327">
    <property type="entry name" value="Pep_deformylase"/>
    <property type="match status" value="1"/>
</dbReference>
<comment type="catalytic activity">
    <reaction evidence="2">
        <text>N-terminal N-formyl-L-methionyl-[peptide] + H2O = N-terminal L-methionyl-[peptide] + formate</text>
        <dbReference type="Rhea" id="RHEA:24420"/>
        <dbReference type="Rhea" id="RHEA-COMP:10639"/>
        <dbReference type="Rhea" id="RHEA-COMP:10640"/>
        <dbReference type="ChEBI" id="CHEBI:15377"/>
        <dbReference type="ChEBI" id="CHEBI:15740"/>
        <dbReference type="ChEBI" id="CHEBI:49298"/>
        <dbReference type="ChEBI" id="CHEBI:64731"/>
        <dbReference type="EC" id="3.5.1.88"/>
    </reaction>
</comment>
<dbReference type="Gene3D" id="3.90.45.10">
    <property type="entry name" value="Peptide deformylase"/>
    <property type="match status" value="1"/>
</dbReference>
<evidence type="ECO:0000256" key="2">
    <source>
        <dbReference type="HAMAP-Rule" id="MF_00163"/>
    </source>
</evidence>
<reference evidence="3" key="2">
    <citation type="submission" date="2020-09" db="EMBL/GenBank/DDBJ databases">
        <authorList>
            <person name="Sun Q."/>
            <person name="Ohkuma M."/>
        </authorList>
    </citation>
    <scope>NUCLEOTIDE SEQUENCE</scope>
    <source>
        <strain evidence="3">JCM 13919</strain>
    </source>
</reference>
<feature type="binding site" evidence="2">
    <location>
        <position position="174"/>
    </location>
    <ligand>
        <name>Fe cation</name>
        <dbReference type="ChEBI" id="CHEBI:24875"/>
    </ligand>
</feature>
<evidence type="ECO:0000313" key="3">
    <source>
        <dbReference type="EMBL" id="GGI80382.1"/>
    </source>
</evidence>
<feature type="active site" evidence="2">
    <location>
        <position position="175"/>
    </location>
</feature>
<keyword evidence="2" id="KW-0378">Hydrolase</keyword>
<accession>A0A917JPV0</accession>
<comment type="similarity">
    <text evidence="1 2">Belongs to the polypeptide deformylase family.</text>
</comment>
<keyword evidence="4" id="KW-1185">Reference proteome</keyword>
<protein>
    <recommendedName>
        <fullName evidence="2">Peptide deformylase</fullName>
        <shortName evidence="2">PDF</shortName>
        <ecNumber evidence="2">3.5.1.88</ecNumber>
    </recommendedName>
    <alternativeName>
        <fullName evidence="2">Polypeptide deformylase</fullName>
    </alternativeName>
</protein>
<proteinExistence type="inferred from homology"/>
<dbReference type="AlphaFoldDB" id="A0A917JPV0"/>
<dbReference type="Proteomes" id="UP000630149">
    <property type="component" value="Unassembled WGS sequence"/>
</dbReference>
<dbReference type="PANTHER" id="PTHR10458:SF22">
    <property type="entry name" value="PEPTIDE DEFORMYLASE"/>
    <property type="match status" value="1"/>
</dbReference>
<evidence type="ECO:0000256" key="1">
    <source>
        <dbReference type="ARBA" id="ARBA00010759"/>
    </source>
</evidence>
<name>A0A917JPV0_9GAMM</name>
<keyword evidence="2" id="KW-0648">Protein biosynthesis</keyword>
<reference evidence="3" key="1">
    <citation type="journal article" date="2014" name="Int. J. Syst. Evol. Microbiol.">
        <title>Complete genome sequence of Corynebacterium casei LMG S-19264T (=DSM 44701T), isolated from a smear-ripened cheese.</title>
        <authorList>
            <consortium name="US DOE Joint Genome Institute (JGI-PGF)"/>
            <person name="Walter F."/>
            <person name="Albersmeier A."/>
            <person name="Kalinowski J."/>
            <person name="Ruckert C."/>
        </authorList>
    </citation>
    <scope>NUCLEOTIDE SEQUENCE</scope>
    <source>
        <strain evidence="3">JCM 13919</strain>
    </source>
</reference>
<comment type="function">
    <text evidence="2">Removes the formyl group from the N-terminal Met of newly synthesized proteins. Requires at least a dipeptide for an efficient rate of reaction. N-terminal L-methionine is a prerequisite for activity but the enzyme has broad specificity at other positions.</text>
</comment>
<dbReference type="GO" id="GO:0006412">
    <property type="term" value="P:translation"/>
    <property type="evidence" value="ECO:0007669"/>
    <property type="project" value="UniProtKB-UniRule"/>
</dbReference>
<feature type="binding site" evidence="2">
    <location>
        <position position="132"/>
    </location>
    <ligand>
        <name>Fe cation</name>
        <dbReference type="ChEBI" id="CHEBI:24875"/>
    </ligand>
</feature>
<keyword evidence="2" id="KW-0408">Iron</keyword>
<dbReference type="SUPFAM" id="SSF56420">
    <property type="entry name" value="Peptide deformylase"/>
    <property type="match status" value="1"/>
</dbReference>
<dbReference type="GO" id="GO:0042586">
    <property type="term" value="F:peptide deformylase activity"/>
    <property type="evidence" value="ECO:0007669"/>
    <property type="project" value="UniProtKB-UniRule"/>
</dbReference>